<dbReference type="Proteomes" id="UP000005926">
    <property type="component" value="Unassembled WGS sequence"/>
</dbReference>
<accession>C8NHQ0</accession>
<feature type="transmembrane region" description="Helical" evidence="1">
    <location>
        <begin position="40"/>
        <end position="58"/>
    </location>
</feature>
<comment type="caution">
    <text evidence="2">The sequence shown here is derived from an EMBL/GenBank/DDBJ whole genome shotgun (WGS) entry which is preliminary data.</text>
</comment>
<protein>
    <submittedName>
        <fullName evidence="2">Uncharacterized protein</fullName>
    </submittedName>
</protein>
<proteinExistence type="predicted"/>
<evidence type="ECO:0000313" key="2">
    <source>
        <dbReference type="EMBL" id="EEW36713.1"/>
    </source>
</evidence>
<dbReference type="AlphaFoldDB" id="C8NHQ0"/>
<keyword evidence="1" id="KW-0812">Transmembrane</keyword>
<reference evidence="2 3" key="1">
    <citation type="submission" date="2009-08" db="EMBL/GenBank/DDBJ databases">
        <authorList>
            <person name="Muzny D."/>
            <person name="Qin X."/>
            <person name="Deng J."/>
            <person name="Jiang H."/>
            <person name="Liu Y."/>
            <person name="Qu J."/>
            <person name="Song X.-Z."/>
            <person name="Zhang L."/>
            <person name="Thornton R."/>
            <person name="Coyle M."/>
            <person name="Francisco L."/>
            <person name="Jackson L."/>
            <person name="Javaid M."/>
            <person name="Korchina V."/>
            <person name="Kovar C."/>
            <person name="Mata R."/>
            <person name="Mathew T."/>
            <person name="Ngo R."/>
            <person name="Nguyen L."/>
            <person name="Nguyen N."/>
            <person name="Okwuonu G."/>
            <person name="Ongeri F."/>
            <person name="Pham C."/>
            <person name="Simmons D."/>
            <person name="Wilczek-Boney K."/>
            <person name="Hale W."/>
            <person name="Jakkamsetti A."/>
            <person name="Pham P."/>
            <person name="Ruth R."/>
            <person name="San Lucas F."/>
            <person name="Warren J."/>
            <person name="Zhang J."/>
            <person name="Zhao Z."/>
            <person name="Zhou C."/>
            <person name="Zhu D."/>
            <person name="Lee S."/>
            <person name="Bess C."/>
            <person name="Blankenburg K."/>
            <person name="Forbes L."/>
            <person name="Fu Q."/>
            <person name="Gubbala S."/>
            <person name="Hirani K."/>
            <person name="Jayaseelan J.C."/>
            <person name="Lara F."/>
            <person name="Munidasa M."/>
            <person name="Palculict T."/>
            <person name="Patil S."/>
            <person name="Pu L.-L."/>
            <person name="Saada N."/>
            <person name="Tang L."/>
            <person name="Weissenberger G."/>
            <person name="Zhu Y."/>
            <person name="Hemphill L."/>
            <person name="Shang Y."/>
            <person name="Youmans B."/>
            <person name="Ayvaz T."/>
            <person name="Ross M."/>
            <person name="Santibanez J."/>
            <person name="Aqrawi P."/>
            <person name="Gross S."/>
            <person name="Joshi V."/>
            <person name="Fowler G."/>
            <person name="Nazareth L."/>
            <person name="Reid J."/>
            <person name="Worley K."/>
            <person name="Petrosino J."/>
            <person name="Highlander S."/>
            <person name="Gibbs R."/>
        </authorList>
    </citation>
    <scope>NUCLEOTIDE SEQUENCE [LARGE SCALE GENOMIC DNA]</scope>
    <source>
        <strain evidence="2 3">ATCC 49175</strain>
    </source>
</reference>
<name>C8NHQ0_9LACT</name>
<evidence type="ECO:0000313" key="3">
    <source>
        <dbReference type="Proteomes" id="UP000005926"/>
    </source>
</evidence>
<dbReference type="STRING" id="638301.HMPREF0444_1445"/>
<keyword evidence="1" id="KW-1133">Transmembrane helix</keyword>
<feature type="transmembrane region" description="Helical" evidence="1">
    <location>
        <begin position="9"/>
        <end position="28"/>
    </location>
</feature>
<gene>
    <name evidence="2" type="ORF">HMPREF0444_1445</name>
</gene>
<keyword evidence="3" id="KW-1185">Reference proteome</keyword>
<dbReference type="HOGENOM" id="CLU_2806422_0_0_9"/>
<dbReference type="EMBL" id="ACKZ01000021">
    <property type="protein sequence ID" value="EEW36713.1"/>
    <property type="molecule type" value="Genomic_DNA"/>
</dbReference>
<evidence type="ECO:0000256" key="1">
    <source>
        <dbReference type="SAM" id="Phobius"/>
    </source>
</evidence>
<keyword evidence="1" id="KW-0472">Membrane</keyword>
<sequence length="67" mass="8197">MRQLSGIKVFLFGFLCHVALFLFVNLFFGFEQWNREFKFIFIFLMFLSFSIFLNKGYFDKFLSKKIE</sequence>
<organism evidence="2 3">
    <name type="scientific">Granulicatella adiacens ATCC 49175</name>
    <dbReference type="NCBI Taxonomy" id="638301"/>
    <lineage>
        <taxon>Bacteria</taxon>
        <taxon>Bacillati</taxon>
        <taxon>Bacillota</taxon>
        <taxon>Bacilli</taxon>
        <taxon>Lactobacillales</taxon>
        <taxon>Carnobacteriaceae</taxon>
        <taxon>Granulicatella</taxon>
    </lineage>
</organism>